<reference evidence="1 2" key="1">
    <citation type="submission" date="2023-12" db="EMBL/GenBank/DDBJ databases">
        <title>Genome sequencing and assembly of bacterial species from a model synthetic community.</title>
        <authorList>
            <person name="Hogle S.L."/>
        </authorList>
    </citation>
    <scope>NUCLEOTIDE SEQUENCE [LARGE SCALE GENOMIC DNA]</scope>
    <source>
        <strain evidence="1 2">HAMBI_3031</strain>
    </source>
</reference>
<protein>
    <recommendedName>
        <fullName evidence="3">LVIVD repeat-containing protein</fullName>
    </recommendedName>
</protein>
<evidence type="ECO:0008006" key="3">
    <source>
        <dbReference type="Google" id="ProtNLM"/>
    </source>
</evidence>
<dbReference type="PROSITE" id="PS51257">
    <property type="entry name" value="PROKAR_LIPOPROTEIN"/>
    <property type="match status" value="1"/>
</dbReference>
<organism evidence="1 2">
    <name type="scientific">Niabella yanshanensis</name>
    <dbReference type="NCBI Taxonomy" id="577386"/>
    <lineage>
        <taxon>Bacteria</taxon>
        <taxon>Pseudomonadati</taxon>
        <taxon>Bacteroidota</taxon>
        <taxon>Chitinophagia</taxon>
        <taxon>Chitinophagales</taxon>
        <taxon>Chitinophagaceae</taxon>
        <taxon>Niabella</taxon>
    </lineage>
</organism>
<dbReference type="Pfam" id="PF08309">
    <property type="entry name" value="LVIVD"/>
    <property type="match status" value="1"/>
</dbReference>
<dbReference type="InterPro" id="IPR013211">
    <property type="entry name" value="LVIVD"/>
</dbReference>
<keyword evidence="2" id="KW-1185">Reference proteome</keyword>
<accession>A0ABZ0WA87</accession>
<name>A0ABZ0WA87_9BACT</name>
<sequence length="172" mass="18935">MKHNKLLIALALPLLVLSCKKEDSKEVIGYAPIYGNEAELNTISLTQPQAIESGGKIYVWGHSLFQVESGKGIHVTDISNPSSPVKKTFIKVAGSQEVAVKNGLIYTNHLNDLVILEISGTTVNTVKRLPAFKSMDNRSVPPERGVFECPDKTKGTIIGWQKKMLQDPKCQY</sequence>
<dbReference type="RefSeq" id="WP_114789587.1">
    <property type="nucleotide sequence ID" value="NZ_CP139960.1"/>
</dbReference>
<dbReference type="Proteomes" id="UP001325680">
    <property type="component" value="Chromosome"/>
</dbReference>
<evidence type="ECO:0000313" key="2">
    <source>
        <dbReference type="Proteomes" id="UP001325680"/>
    </source>
</evidence>
<dbReference type="EMBL" id="CP139960">
    <property type="protein sequence ID" value="WQD40203.1"/>
    <property type="molecule type" value="Genomic_DNA"/>
</dbReference>
<gene>
    <name evidence="1" type="ORF">U0035_08605</name>
</gene>
<evidence type="ECO:0000313" key="1">
    <source>
        <dbReference type="EMBL" id="WQD40203.1"/>
    </source>
</evidence>
<proteinExistence type="predicted"/>